<dbReference type="PANTHER" id="PTHR43217">
    <property type="entry name" value="SUCCINATE SEMIALDEHYDE DEHYDROGENASE [NAD(P)+] SAD"/>
    <property type="match status" value="1"/>
</dbReference>
<dbReference type="CDD" id="cd07100">
    <property type="entry name" value="ALDH_SSADH1_GabD1"/>
    <property type="match status" value="1"/>
</dbReference>
<keyword evidence="6" id="KW-1185">Reference proteome</keyword>
<dbReference type="InterPro" id="IPR016163">
    <property type="entry name" value="Ald_DH_C"/>
</dbReference>
<evidence type="ECO:0000256" key="2">
    <source>
        <dbReference type="ARBA" id="ARBA00022857"/>
    </source>
</evidence>
<dbReference type="InterPro" id="IPR016162">
    <property type="entry name" value="Ald_DH_N"/>
</dbReference>
<feature type="domain" description="Aldehyde dehydrogenase" evidence="4">
    <location>
        <begin position="2"/>
        <end position="396"/>
    </location>
</feature>
<dbReference type="InterPro" id="IPR047110">
    <property type="entry name" value="GABD/Sad-like"/>
</dbReference>
<evidence type="ECO:0000259" key="4">
    <source>
        <dbReference type="Pfam" id="PF00171"/>
    </source>
</evidence>
<dbReference type="Pfam" id="PF00171">
    <property type="entry name" value="Aldedh"/>
    <property type="match status" value="1"/>
</dbReference>
<evidence type="ECO:0000313" key="5">
    <source>
        <dbReference type="EMBL" id="NKX51219.1"/>
    </source>
</evidence>
<comment type="caution">
    <text evidence="5">The sequence shown here is derived from an EMBL/GenBank/DDBJ whole genome shotgun (WGS) entry which is preliminary data.</text>
</comment>
<dbReference type="InterPro" id="IPR015590">
    <property type="entry name" value="Aldehyde_DH_dom"/>
</dbReference>
<keyword evidence="2" id="KW-0521">NADP</keyword>
<dbReference type="Gene3D" id="3.40.309.10">
    <property type="entry name" value="Aldehyde Dehydrogenase, Chain A, domain 2"/>
    <property type="match status" value="1"/>
</dbReference>
<dbReference type="EMBL" id="JAAZSR010000191">
    <property type="protein sequence ID" value="NKX51219.1"/>
    <property type="molecule type" value="Genomic_DNA"/>
</dbReference>
<dbReference type="InterPro" id="IPR016161">
    <property type="entry name" value="Ald_DH/histidinol_DH"/>
</dbReference>
<feature type="non-terminal residue" evidence="5">
    <location>
        <position position="1"/>
    </location>
</feature>
<dbReference type="InterPro" id="IPR044148">
    <property type="entry name" value="ALDH_GabD1-like"/>
</dbReference>
<accession>A0ABX1JPH9</accession>
<evidence type="ECO:0000313" key="6">
    <source>
        <dbReference type="Proteomes" id="UP000523795"/>
    </source>
</evidence>
<name>A0ABX1JPH9_9MICC</name>
<dbReference type="Gene3D" id="3.40.605.10">
    <property type="entry name" value="Aldehyde Dehydrogenase, Chain A, domain 1"/>
    <property type="match status" value="1"/>
</dbReference>
<keyword evidence="3" id="KW-0560">Oxidoreductase</keyword>
<dbReference type="PANTHER" id="PTHR43217:SF2">
    <property type="entry name" value="SUCCINATE-SEMIALDEHYDE DEHYDROGENASE [NADP(+)]"/>
    <property type="match status" value="1"/>
</dbReference>
<dbReference type="Proteomes" id="UP000523795">
    <property type="component" value="Unassembled WGS sequence"/>
</dbReference>
<dbReference type="SUPFAM" id="SSF53720">
    <property type="entry name" value="ALDH-like"/>
    <property type="match status" value="1"/>
</dbReference>
<protein>
    <submittedName>
        <fullName evidence="5">NAD-dependent succinate-semialdehyde dehydrogenase</fullName>
    </submittedName>
</protein>
<reference evidence="5 6" key="1">
    <citation type="submission" date="2020-04" db="EMBL/GenBank/DDBJ databases">
        <authorList>
            <person name="Liu S."/>
        </authorList>
    </citation>
    <scope>NUCLEOTIDE SEQUENCE [LARGE SCALE GENOMIC DNA]</scope>
    <source>
        <strain evidence="5 6">CGMCC 1.15091</strain>
    </source>
</reference>
<proteinExistence type="inferred from homology"/>
<evidence type="ECO:0000256" key="3">
    <source>
        <dbReference type="ARBA" id="ARBA00023002"/>
    </source>
</evidence>
<sequence length="398" mass="42179">LFAERADELAAIITREMGKRLAEAKGELSIVADIFDYYGTEGPAMLADTESPPRSGGRALIQRRPVGALLGIMPWNYPLYQVARFTAPNLVLGNTVLIKHAPSCPASARAIAEVLEDAGLPAGTYVNLYAATSQTELIIADDRVQGVSLTGSERAGAAVAEIAGRHLKKVVLELGGSDPLIVLDSNDLAATVRAAFKSRLSNAGQACNSPKRMLVMDTIYDEFVAEIPDLARALVPGDPVDPATTIAPMSSAAAADEIVEQVADAVAQGATLHTGGGRLEGPRAFISPAVHTGVTPNMRVFHEELFGPAIVVYRVQDEDEAVELANNSVYGLGASVFCTDEQRAVQLAERLECGMVFINQAPDSEPDLPFGGIKKSGFGRELGPWGMGEFANLKLVRL</sequence>
<evidence type="ECO:0000256" key="1">
    <source>
        <dbReference type="ARBA" id="ARBA00009986"/>
    </source>
</evidence>
<gene>
    <name evidence="5" type="ORF">HER39_11715</name>
</gene>
<comment type="similarity">
    <text evidence="1">Belongs to the aldehyde dehydrogenase family.</text>
</comment>
<organism evidence="5 6">
    <name type="scientific">Arthrobacter deserti</name>
    <dbReference type="NCBI Taxonomy" id="1742687"/>
    <lineage>
        <taxon>Bacteria</taxon>
        <taxon>Bacillati</taxon>
        <taxon>Actinomycetota</taxon>
        <taxon>Actinomycetes</taxon>
        <taxon>Micrococcales</taxon>
        <taxon>Micrococcaceae</taxon>
        <taxon>Arthrobacter</taxon>
    </lineage>
</organism>